<gene>
    <name evidence="1" type="ORF">ELY33_06975</name>
</gene>
<keyword evidence="2" id="KW-1185">Reference proteome</keyword>
<evidence type="ECO:0000313" key="2">
    <source>
        <dbReference type="Proteomes" id="UP000287336"/>
    </source>
</evidence>
<comment type="caution">
    <text evidence="1">The sequence shown here is derived from an EMBL/GenBank/DDBJ whole genome shotgun (WGS) entry which is preliminary data.</text>
</comment>
<sequence>MMINSANDQAAAVELLGLESHQLVGGPVIASCGLPYHLIELADQDALDSVCISVASWAKAVAPSSADQIYLHVIEQAGKNQRKSGVYGL</sequence>
<dbReference type="Proteomes" id="UP000287336">
    <property type="component" value="Unassembled WGS sequence"/>
</dbReference>
<accession>A0A433KQL5</accession>
<reference evidence="1 2" key="1">
    <citation type="submission" date="2018-12" db="EMBL/GenBank/DDBJ databases">
        <title>three novel Halomonas strain isolated from plants.</title>
        <authorList>
            <person name="Sun C."/>
        </authorList>
    </citation>
    <scope>NUCLEOTIDE SEQUENCE [LARGE SCALE GENOMIC DNA]</scope>
    <source>
        <strain evidence="1 2">DSM 19434</strain>
    </source>
</reference>
<proteinExistence type="predicted"/>
<dbReference type="EMBL" id="RZHG01000013">
    <property type="protein sequence ID" value="RUR31949.1"/>
    <property type="molecule type" value="Genomic_DNA"/>
</dbReference>
<evidence type="ECO:0000313" key="1">
    <source>
        <dbReference type="EMBL" id="RUR31949.1"/>
    </source>
</evidence>
<organism evidence="1 2">
    <name type="scientific">Vreelandella andesensis</name>
    <dbReference type="NCBI Taxonomy" id="447567"/>
    <lineage>
        <taxon>Bacteria</taxon>
        <taxon>Pseudomonadati</taxon>
        <taxon>Pseudomonadota</taxon>
        <taxon>Gammaproteobacteria</taxon>
        <taxon>Oceanospirillales</taxon>
        <taxon>Halomonadaceae</taxon>
        <taxon>Vreelandella</taxon>
    </lineage>
</organism>
<protein>
    <submittedName>
        <fullName evidence="1">Uncharacterized protein</fullName>
    </submittedName>
</protein>
<dbReference type="OrthoDB" id="9788221at2"/>
<name>A0A433KQL5_9GAMM</name>
<dbReference type="AlphaFoldDB" id="A0A433KQL5"/>
<dbReference type="Gene3D" id="3.10.310.10">
    <property type="entry name" value="Diaminopimelate Epimerase, Chain A, domain 1"/>
    <property type="match status" value="1"/>
</dbReference>